<evidence type="ECO:0000313" key="2">
    <source>
        <dbReference type="Proteomes" id="UP000245137"/>
    </source>
</evidence>
<dbReference type="Proteomes" id="UP000245137">
    <property type="component" value="Unassembled WGS sequence"/>
</dbReference>
<dbReference type="AlphaFoldDB" id="A0A2U1SPM3"/>
<accession>A0A2U1SPM3</accession>
<name>A0A2U1SPM3_METSR</name>
<evidence type="ECO:0008006" key="3">
    <source>
        <dbReference type="Google" id="ProtNLM"/>
    </source>
</evidence>
<organism evidence="1 2">
    <name type="scientific">Methylosinus sporium</name>
    <dbReference type="NCBI Taxonomy" id="428"/>
    <lineage>
        <taxon>Bacteria</taxon>
        <taxon>Pseudomonadati</taxon>
        <taxon>Pseudomonadota</taxon>
        <taxon>Alphaproteobacteria</taxon>
        <taxon>Hyphomicrobiales</taxon>
        <taxon>Methylocystaceae</taxon>
        <taxon>Methylosinus</taxon>
    </lineage>
</organism>
<dbReference type="OrthoDB" id="9787478at2"/>
<dbReference type="InterPro" id="IPR011101">
    <property type="entry name" value="DUF5131"/>
</dbReference>
<comment type="caution">
    <text evidence="1">The sequence shown here is derived from an EMBL/GenBank/DDBJ whole genome shotgun (WGS) entry which is preliminary data.</text>
</comment>
<reference evidence="1 2" key="1">
    <citation type="journal article" date="2018" name="Appl. Microbiol. Biotechnol.">
        <title>Co-cultivation of the strictly anaerobic methanogen Methanosarcina barkeri with aerobic methanotrophs in an oxygen-limited membrane bioreactor.</title>
        <authorList>
            <person name="In 't Zandt M.H."/>
            <person name="van den Bosch T.J.M."/>
            <person name="Rijkers R."/>
            <person name="van Kessel M.A.H.J."/>
            <person name="Jetten M.S.M."/>
            <person name="Welte C.U."/>
        </authorList>
    </citation>
    <scope>NUCLEOTIDE SEQUENCE [LARGE SCALE GENOMIC DNA]</scope>
    <source>
        <strain evidence="1 2">DSM 17706</strain>
    </source>
</reference>
<protein>
    <recommendedName>
        <fullName evidence="3">Phage Gp37/Gp68 family protein</fullName>
    </recommendedName>
</protein>
<keyword evidence="2" id="KW-1185">Reference proteome</keyword>
<dbReference type="Pfam" id="PF07505">
    <property type="entry name" value="DUF5131"/>
    <property type="match status" value="1"/>
</dbReference>
<evidence type="ECO:0000313" key="1">
    <source>
        <dbReference type="EMBL" id="PWB93568.1"/>
    </source>
</evidence>
<dbReference type="EMBL" id="PUIV01000019">
    <property type="protein sequence ID" value="PWB93568.1"/>
    <property type="molecule type" value="Genomic_DNA"/>
</dbReference>
<gene>
    <name evidence="1" type="ORF">C5689_12585</name>
</gene>
<proteinExistence type="predicted"/>
<dbReference type="RefSeq" id="WP_108917617.1">
    <property type="nucleotide sequence ID" value="NZ_BGJY01000013.1"/>
</dbReference>
<sequence length="252" mass="28636">MARETAIEWTDATWNPVTGCTKISPGCENCYAERFSERFRGVAGHPFETGFDLQLRPNRLRQPLEWRRAKMVFVNSMSDLFHKEVPLEFIDRVFDTMEAASWHSFQVLTKRSSRMRDYVNNRYQTQSAPSHIWLGASVEDAAKKSRIRHVQGMNASTRFLSLEPLIGPMGHLDLTSLNWIIVGGESGPRARPIQIEWAREIRDQCITAGVAFFFKQWGGVRPKAGGRILDGLEWNEMPSITPARGTLPVAAE</sequence>